<feature type="compositionally biased region" description="Basic and acidic residues" evidence="5">
    <location>
        <begin position="299"/>
        <end position="311"/>
    </location>
</feature>
<protein>
    <submittedName>
        <fullName evidence="7">High mobility group protein 20A</fullName>
    </submittedName>
</protein>
<evidence type="ECO:0000256" key="1">
    <source>
        <dbReference type="ARBA" id="ARBA00023125"/>
    </source>
</evidence>
<feature type="region of interest" description="Disordered" evidence="5">
    <location>
        <begin position="133"/>
        <end position="161"/>
    </location>
</feature>
<dbReference type="Pfam" id="PF00505">
    <property type="entry name" value="HMG_box"/>
    <property type="match status" value="1"/>
</dbReference>
<feature type="compositionally biased region" description="Polar residues" evidence="5">
    <location>
        <begin position="280"/>
        <end position="297"/>
    </location>
</feature>
<dbReference type="CDD" id="cd21980">
    <property type="entry name" value="HMG-box_HMG20"/>
    <property type="match status" value="1"/>
</dbReference>
<evidence type="ECO:0000259" key="6">
    <source>
        <dbReference type="PROSITE" id="PS50118"/>
    </source>
</evidence>
<dbReference type="GO" id="GO:0005634">
    <property type="term" value="C:nucleus"/>
    <property type="evidence" value="ECO:0007669"/>
    <property type="project" value="UniProtKB-UniRule"/>
</dbReference>
<keyword evidence="2 3" id="KW-0539">Nucleus</keyword>
<dbReference type="AlphaFoldDB" id="A0A034VFI3"/>
<evidence type="ECO:0000256" key="2">
    <source>
        <dbReference type="ARBA" id="ARBA00023242"/>
    </source>
</evidence>
<dbReference type="OrthoDB" id="3213154at2759"/>
<dbReference type="SUPFAM" id="SSF47095">
    <property type="entry name" value="HMG-box"/>
    <property type="match status" value="1"/>
</dbReference>
<keyword evidence="1 3" id="KW-0238">DNA-binding</keyword>
<feature type="coiled-coil region" evidence="4">
    <location>
        <begin position="407"/>
        <end position="469"/>
    </location>
</feature>
<dbReference type="KEGG" id="bdr:105228578"/>
<feature type="domain" description="HMG box" evidence="6">
    <location>
        <begin position="178"/>
        <end position="246"/>
    </location>
</feature>
<dbReference type="InterPro" id="IPR009071">
    <property type="entry name" value="HMG_box_dom"/>
</dbReference>
<feature type="region of interest" description="Disordered" evidence="5">
    <location>
        <begin position="265"/>
        <end position="380"/>
    </location>
</feature>
<dbReference type="PANTHER" id="PTHR46040:SF3">
    <property type="entry name" value="HIGH MOBILITY GROUP PROTEIN 2"/>
    <property type="match status" value="1"/>
</dbReference>
<dbReference type="RefSeq" id="XP_011206760.2">
    <property type="nucleotide sequence ID" value="XM_011208458.3"/>
</dbReference>
<proteinExistence type="predicted"/>
<dbReference type="EMBL" id="GAKP01016881">
    <property type="protein sequence ID" value="JAC42071.1"/>
    <property type="molecule type" value="Transcribed_RNA"/>
</dbReference>
<gene>
    <name evidence="7" type="primary">HM20A</name>
</gene>
<feature type="compositionally biased region" description="Low complexity" evidence="5">
    <location>
        <begin position="341"/>
        <end position="380"/>
    </location>
</feature>
<dbReference type="PANTHER" id="PTHR46040">
    <property type="entry name" value="HIGH MOBILITY GROUP PROTEIN 2"/>
    <property type="match status" value="1"/>
</dbReference>
<dbReference type="InterPro" id="IPR051965">
    <property type="entry name" value="ChromReg_NeuronalGeneExpr"/>
</dbReference>
<accession>A0A034VFI3</accession>
<dbReference type="Gene3D" id="1.10.30.10">
    <property type="entry name" value="High mobility group box domain"/>
    <property type="match status" value="1"/>
</dbReference>
<evidence type="ECO:0000313" key="7">
    <source>
        <dbReference type="EMBL" id="JAC42071.1"/>
    </source>
</evidence>
<dbReference type="InterPro" id="IPR036910">
    <property type="entry name" value="HMG_box_dom_sf"/>
</dbReference>
<dbReference type="PROSITE" id="PS50118">
    <property type="entry name" value="HMG_BOX_2"/>
    <property type="match status" value="1"/>
</dbReference>
<dbReference type="CTD" id="37407"/>
<evidence type="ECO:0000256" key="4">
    <source>
        <dbReference type="SAM" id="Coils"/>
    </source>
</evidence>
<feature type="compositionally biased region" description="Low complexity" evidence="5">
    <location>
        <begin position="27"/>
        <end position="72"/>
    </location>
</feature>
<keyword evidence="4" id="KW-0175">Coiled coil</keyword>
<dbReference type="GO" id="GO:0003677">
    <property type="term" value="F:DNA binding"/>
    <property type="evidence" value="ECO:0007669"/>
    <property type="project" value="UniProtKB-UniRule"/>
</dbReference>
<feature type="DNA-binding region" description="HMG box" evidence="3">
    <location>
        <begin position="178"/>
        <end position="246"/>
    </location>
</feature>
<feature type="region of interest" description="Disordered" evidence="5">
    <location>
        <begin position="1"/>
        <end position="76"/>
    </location>
</feature>
<dbReference type="SMART" id="SM00398">
    <property type="entry name" value="HMG"/>
    <property type="match status" value="1"/>
</dbReference>
<evidence type="ECO:0000256" key="5">
    <source>
        <dbReference type="SAM" id="MobiDB-lite"/>
    </source>
</evidence>
<dbReference type="GO" id="GO:0010468">
    <property type="term" value="P:regulation of gene expression"/>
    <property type="evidence" value="ECO:0007669"/>
    <property type="project" value="TreeGrafter"/>
</dbReference>
<name>A0A034VFI3_BACDO</name>
<organism evidence="7">
    <name type="scientific">Bactrocera dorsalis</name>
    <name type="common">Oriental fruit fly</name>
    <name type="synonym">Dacus dorsalis</name>
    <dbReference type="NCBI Taxonomy" id="27457"/>
    <lineage>
        <taxon>Eukaryota</taxon>
        <taxon>Metazoa</taxon>
        <taxon>Ecdysozoa</taxon>
        <taxon>Arthropoda</taxon>
        <taxon>Hexapoda</taxon>
        <taxon>Insecta</taxon>
        <taxon>Pterygota</taxon>
        <taxon>Neoptera</taxon>
        <taxon>Endopterygota</taxon>
        <taxon>Diptera</taxon>
        <taxon>Brachycera</taxon>
        <taxon>Muscomorpha</taxon>
        <taxon>Tephritoidea</taxon>
        <taxon>Tephritidae</taxon>
        <taxon>Bactrocera</taxon>
        <taxon>Bactrocera</taxon>
    </lineage>
</organism>
<evidence type="ECO:0000256" key="3">
    <source>
        <dbReference type="PROSITE-ProRule" id="PRU00267"/>
    </source>
</evidence>
<reference evidence="7" key="1">
    <citation type="journal article" date="2014" name="BMC Genomics">
        <title>Characterizing the developmental transcriptome of the oriental fruit fly, Bactrocera dorsalis (Diptera: Tephritidae) through comparative genomic analysis with Drosophila melanogaster utilizing modENCODE datasets.</title>
        <authorList>
            <person name="Geib S.M."/>
            <person name="Calla B."/>
            <person name="Hall B."/>
            <person name="Hou S."/>
            <person name="Manoukis N.C."/>
        </authorList>
    </citation>
    <scope>NUCLEOTIDE SEQUENCE</scope>
    <source>
        <strain evidence="7">Punador</strain>
    </source>
</reference>
<dbReference type="GeneID" id="105228578"/>
<sequence length="528" mass="57824">MEIVQSTTEGSKKQMNETLTAASMADSSGNSSLTGSAGSSAANSSLAVTTTAETRTKDNNTTTNLTTSTESTASKDIDMDIEEIPLKSTVTTDYTKADEQCQQQSAKLLSTHKAGMVTHLDVDIPIISLSDGEDAVGSHQPTTLQKASRKRSSVGAATAEEDQSFRLKRRKIKVAGAPKMPLTGYVRYMNDRREMLRKELPSKTAIEHTKIIGEEWQKMTEDKKAPYMKAAEIDKQRYLAELHTFLKERPDVLACELAKDKQIRKSPGEAGKTVLKEKSQSVGNIKSPNKEANTNTAAGKDKSRRSSEKDNSPPALPPPATTLDNKPRRKRTPTPPTAGDTHNSQSKNSTSHTNNNNNHNSTSSSNHNSNSTSTTTPISTNTANSLAAATAVPGEIPIFTNEFLEHNKVFDMELRTLRKSKADLEQQNAVLEKHVENMKFGVEKMTNENDELAEKNRLLELYLDKLKAKLAHALSGLAIPTQPNGATMDNIEKYMTDLYKMATTNTHGPASLNKAKDIIRKLDLQINL</sequence>